<protein>
    <submittedName>
        <fullName evidence="1">Uncharacterized protein</fullName>
    </submittedName>
</protein>
<proteinExistence type="predicted"/>
<sequence length="18" mass="2145">MDSSKLARIENYAYNRIT</sequence>
<dbReference type="EMBL" id="GBRH01261193">
    <property type="protein sequence ID" value="JAD36702.1"/>
    <property type="molecule type" value="Transcribed_RNA"/>
</dbReference>
<dbReference type="AlphaFoldDB" id="A0A0A8ZPD6"/>
<name>A0A0A8ZPD6_ARUDO</name>
<accession>A0A0A8ZPD6</accession>
<reference evidence="1" key="1">
    <citation type="submission" date="2014-09" db="EMBL/GenBank/DDBJ databases">
        <authorList>
            <person name="Magalhaes I.L.F."/>
            <person name="Oliveira U."/>
            <person name="Santos F.R."/>
            <person name="Vidigal T.H.D.A."/>
            <person name="Brescovit A.D."/>
            <person name="Santos A.J."/>
        </authorList>
    </citation>
    <scope>NUCLEOTIDE SEQUENCE</scope>
    <source>
        <tissue evidence="1">Shoot tissue taken approximately 20 cm above the soil surface</tissue>
    </source>
</reference>
<evidence type="ECO:0000313" key="1">
    <source>
        <dbReference type="EMBL" id="JAD36702.1"/>
    </source>
</evidence>
<organism evidence="1">
    <name type="scientific">Arundo donax</name>
    <name type="common">Giant reed</name>
    <name type="synonym">Donax arundinaceus</name>
    <dbReference type="NCBI Taxonomy" id="35708"/>
    <lineage>
        <taxon>Eukaryota</taxon>
        <taxon>Viridiplantae</taxon>
        <taxon>Streptophyta</taxon>
        <taxon>Embryophyta</taxon>
        <taxon>Tracheophyta</taxon>
        <taxon>Spermatophyta</taxon>
        <taxon>Magnoliopsida</taxon>
        <taxon>Liliopsida</taxon>
        <taxon>Poales</taxon>
        <taxon>Poaceae</taxon>
        <taxon>PACMAD clade</taxon>
        <taxon>Arundinoideae</taxon>
        <taxon>Arundineae</taxon>
        <taxon>Arundo</taxon>
    </lineage>
</organism>
<reference evidence="1" key="2">
    <citation type="journal article" date="2015" name="Data Brief">
        <title>Shoot transcriptome of the giant reed, Arundo donax.</title>
        <authorList>
            <person name="Barrero R.A."/>
            <person name="Guerrero F.D."/>
            <person name="Moolhuijzen P."/>
            <person name="Goolsby J.A."/>
            <person name="Tidwell J."/>
            <person name="Bellgard S.E."/>
            <person name="Bellgard M.I."/>
        </authorList>
    </citation>
    <scope>NUCLEOTIDE SEQUENCE</scope>
    <source>
        <tissue evidence="1">Shoot tissue taken approximately 20 cm above the soil surface</tissue>
    </source>
</reference>